<feature type="domain" description="N-acetyltransferase" evidence="1">
    <location>
        <begin position="4"/>
        <end position="150"/>
    </location>
</feature>
<dbReference type="CDD" id="cd04301">
    <property type="entry name" value="NAT_SF"/>
    <property type="match status" value="1"/>
</dbReference>
<dbReference type="EMBL" id="DXES01000079">
    <property type="protein sequence ID" value="HIX65328.1"/>
    <property type="molecule type" value="Genomic_DNA"/>
</dbReference>
<dbReference type="Pfam" id="PF13527">
    <property type="entry name" value="Acetyltransf_9"/>
    <property type="match status" value="1"/>
</dbReference>
<comment type="caution">
    <text evidence="2">The sequence shown here is derived from an EMBL/GenBank/DDBJ whole genome shotgun (WGS) entry which is preliminary data.</text>
</comment>
<proteinExistence type="predicted"/>
<accession>A0A9D1WQM6</accession>
<gene>
    <name evidence="2" type="ORF">H9736_03680</name>
</gene>
<dbReference type="AlphaFoldDB" id="A0A9D1WQM6"/>
<dbReference type="PROSITE" id="PS51186">
    <property type="entry name" value="GNAT"/>
    <property type="match status" value="1"/>
</dbReference>
<dbReference type="GO" id="GO:0016747">
    <property type="term" value="F:acyltransferase activity, transferring groups other than amino-acyl groups"/>
    <property type="evidence" value="ECO:0007669"/>
    <property type="project" value="InterPro"/>
</dbReference>
<dbReference type="SUPFAM" id="SSF55729">
    <property type="entry name" value="Acyl-CoA N-acyltransferases (Nat)"/>
    <property type="match status" value="1"/>
</dbReference>
<sequence length="150" mass="17117">MDGYHLISLGEQPQWKERAAAWFHEKWGVPQQAYLDCMEAYLRGETAYGWYLCLAGDRIAGGLGVIENDFHQRTDLAPNLCAVYTEPEYRRQGIAGRLLARAVADLRAQGIAPVYLLTDLVGFYERYGWAFFCMAQCTDAPICSRIYIHR</sequence>
<dbReference type="InterPro" id="IPR000182">
    <property type="entry name" value="GNAT_dom"/>
</dbReference>
<evidence type="ECO:0000313" key="2">
    <source>
        <dbReference type="EMBL" id="HIX65328.1"/>
    </source>
</evidence>
<organism evidence="2 3">
    <name type="scientific">Candidatus Anaerotruncus excrementipullorum</name>
    <dbReference type="NCBI Taxonomy" id="2838465"/>
    <lineage>
        <taxon>Bacteria</taxon>
        <taxon>Bacillati</taxon>
        <taxon>Bacillota</taxon>
        <taxon>Clostridia</taxon>
        <taxon>Eubacteriales</taxon>
        <taxon>Oscillospiraceae</taxon>
        <taxon>Anaerotruncus</taxon>
    </lineage>
</organism>
<dbReference type="Gene3D" id="3.40.630.30">
    <property type="match status" value="1"/>
</dbReference>
<protein>
    <submittedName>
        <fullName evidence="2">GNAT family N-acetyltransferase</fullName>
    </submittedName>
</protein>
<name>A0A9D1WQM6_9FIRM</name>
<evidence type="ECO:0000313" key="3">
    <source>
        <dbReference type="Proteomes" id="UP000886800"/>
    </source>
</evidence>
<evidence type="ECO:0000259" key="1">
    <source>
        <dbReference type="PROSITE" id="PS51186"/>
    </source>
</evidence>
<dbReference type="InterPro" id="IPR016181">
    <property type="entry name" value="Acyl_CoA_acyltransferase"/>
</dbReference>
<dbReference type="Proteomes" id="UP000886800">
    <property type="component" value="Unassembled WGS sequence"/>
</dbReference>
<reference evidence="2" key="1">
    <citation type="journal article" date="2021" name="PeerJ">
        <title>Extensive microbial diversity within the chicken gut microbiome revealed by metagenomics and culture.</title>
        <authorList>
            <person name="Gilroy R."/>
            <person name="Ravi A."/>
            <person name="Getino M."/>
            <person name="Pursley I."/>
            <person name="Horton D.L."/>
            <person name="Alikhan N.F."/>
            <person name="Baker D."/>
            <person name="Gharbi K."/>
            <person name="Hall N."/>
            <person name="Watson M."/>
            <person name="Adriaenssens E.M."/>
            <person name="Foster-Nyarko E."/>
            <person name="Jarju S."/>
            <person name="Secka A."/>
            <person name="Antonio M."/>
            <person name="Oren A."/>
            <person name="Chaudhuri R.R."/>
            <person name="La Ragione R."/>
            <person name="Hildebrand F."/>
            <person name="Pallen M.J."/>
        </authorList>
    </citation>
    <scope>NUCLEOTIDE SEQUENCE</scope>
    <source>
        <strain evidence="2">CHK188-5543</strain>
    </source>
</reference>
<reference evidence="2" key="2">
    <citation type="submission" date="2021-04" db="EMBL/GenBank/DDBJ databases">
        <authorList>
            <person name="Gilroy R."/>
        </authorList>
    </citation>
    <scope>NUCLEOTIDE SEQUENCE</scope>
    <source>
        <strain evidence="2">CHK188-5543</strain>
    </source>
</reference>